<sequence>MNGLSRNNSSNDLLSQGGTRAGTPQLQRNRGNPLMRLGAACDSSMSVASAPPKPKGDWDELLAGCKSKDLERQQAKGQGDEQAAGRRRTGSNVTL</sequence>
<name>A0AB34KRP8_9PEZI</name>
<dbReference type="EMBL" id="JAAQHG020000012">
    <property type="protein sequence ID" value="KAL1586861.1"/>
    <property type="molecule type" value="Genomic_DNA"/>
</dbReference>
<comment type="caution">
    <text evidence="2">The sequence shown here is derived from an EMBL/GenBank/DDBJ whole genome shotgun (WGS) entry which is preliminary data.</text>
</comment>
<evidence type="ECO:0000313" key="3">
    <source>
        <dbReference type="Proteomes" id="UP000803884"/>
    </source>
</evidence>
<dbReference type="RefSeq" id="XP_069229966.1">
    <property type="nucleotide sequence ID" value="XM_069372596.1"/>
</dbReference>
<feature type="region of interest" description="Disordered" evidence="1">
    <location>
        <begin position="1"/>
        <end position="36"/>
    </location>
</feature>
<evidence type="ECO:0000313" key="2">
    <source>
        <dbReference type="EMBL" id="KAL1586861.1"/>
    </source>
</evidence>
<feature type="compositionally biased region" description="Polar residues" evidence="1">
    <location>
        <begin position="16"/>
        <end position="30"/>
    </location>
</feature>
<dbReference type="GeneID" id="96005434"/>
<gene>
    <name evidence="2" type="ORF">WHR41_03990</name>
</gene>
<organism evidence="2 3">
    <name type="scientific">Cladosporium halotolerans</name>
    <dbReference type="NCBI Taxonomy" id="1052096"/>
    <lineage>
        <taxon>Eukaryota</taxon>
        <taxon>Fungi</taxon>
        <taxon>Dikarya</taxon>
        <taxon>Ascomycota</taxon>
        <taxon>Pezizomycotina</taxon>
        <taxon>Dothideomycetes</taxon>
        <taxon>Dothideomycetidae</taxon>
        <taxon>Cladosporiales</taxon>
        <taxon>Cladosporiaceae</taxon>
        <taxon>Cladosporium</taxon>
    </lineage>
</organism>
<reference evidence="2 3" key="1">
    <citation type="journal article" date="2020" name="Microbiol. Resour. Announc.">
        <title>Draft Genome Sequence of a Cladosporium Species Isolated from the Mesophotic Ascidian Didemnum maculosum.</title>
        <authorList>
            <person name="Gioti A."/>
            <person name="Siaperas R."/>
            <person name="Nikolaivits E."/>
            <person name="Le Goff G."/>
            <person name="Ouazzani J."/>
            <person name="Kotoulas G."/>
            <person name="Topakas E."/>
        </authorList>
    </citation>
    <scope>NUCLEOTIDE SEQUENCE [LARGE SCALE GENOMIC DNA]</scope>
    <source>
        <strain evidence="2 3">TM138-S3</strain>
    </source>
</reference>
<dbReference type="Proteomes" id="UP000803884">
    <property type="component" value="Unassembled WGS sequence"/>
</dbReference>
<dbReference type="AlphaFoldDB" id="A0AB34KRP8"/>
<accession>A0AB34KRP8</accession>
<proteinExistence type="predicted"/>
<evidence type="ECO:0000256" key="1">
    <source>
        <dbReference type="SAM" id="MobiDB-lite"/>
    </source>
</evidence>
<feature type="region of interest" description="Disordered" evidence="1">
    <location>
        <begin position="68"/>
        <end position="95"/>
    </location>
</feature>
<keyword evidence="3" id="KW-1185">Reference proteome</keyword>
<protein>
    <submittedName>
        <fullName evidence="2">Uncharacterized protein</fullName>
    </submittedName>
</protein>
<feature type="compositionally biased region" description="Low complexity" evidence="1">
    <location>
        <begin position="1"/>
        <end position="15"/>
    </location>
</feature>